<accession>A0AAW1KAV6</accession>
<dbReference type="GO" id="GO:0009055">
    <property type="term" value="F:electron transfer activity"/>
    <property type="evidence" value="ECO:0007669"/>
    <property type="project" value="InterPro"/>
</dbReference>
<evidence type="ECO:0000256" key="4">
    <source>
        <dbReference type="ARBA" id="ARBA00022617"/>
    </source>
</evidence>
<evidence type="ECO:0000256" key="5">
    <source>
        <dbReference type="ARBA" id="ARBA00022723"/>
    </source>
</evidence>
<comment type="caution">
    <text evidence="14">The sequence shown here is derived from an EMBL/GenBank/DDBJ whole genome shotgun (WGS) entry which is preliminary data.</text>
</comment>
<organism evidence="14 15">
    <name type="scientific">Saponaria officinalis</name>
    <name type="common">Common soapwort</name>
    <name type="synonym">Lychnis saponaria</name>
    <dbReference type="NCBI Taxonomy" id="3572"/>
    <lineage>
        <taxon>Eukaryota</taxon>
        <taxon>Viridiplantae</taxon>
        <taxon>Streptophyta</taxon>
        <taxon>Embryophyta</taxon>
        <taxon>Tracheophyta</taxon>
        <taxon>Spermatophyta</taxon>
        <taxon>Magnoliopsida</taxon>
        <taxon>eudicotyledons</taxon>
        <taxon>Gunneridae</taxon>
        <taxon>Pentapetalae</taxon>
        <taxon>Caryophyllales</taxon>
        <taxon>Caryophyllaceae</taxon>
        <taxon>Caryophylleae</taxon>
        <taxon>Saponaria</taxon>
    </lineage>
</organism>
<keyword evidence="4 12" id="KW-0349">Heme</keyword>
<dbReference type="GO" id="GO:0005506">
    <property type="term" value="F:iron ion binding"/>
    <property type="evidence" value="ECO:0007669"/>
    <property type="project" value="InterPro"/>
</dbReference>
<evidence type="ECO:0000256" key="2">
    <source>
        <dbReference type="ARBA" id="ARBA00009650"/>
    </source>
</evidence>
<keyword evidence="3" id="KW-0813">Transport</keyword>
<evidence type="ECO:0000256" key="1">
    <source>
        <dbReference type="ARBA" id="ARBA00002347"/>
    </source>
</evidence>
<dbReference type="EMBL" id="JBDFQZ010000006">
    <property type="protein sequence ID" value="KAK9715270.1"/>
    <property type="molecule type" value="Genomic_DNA"/>
</dbReference>
<sequence length="219" mass="23763">MTKAMLISSVSTHTFLKLQTHNIILESSSSSSSSSSRLVFSRLPSLPSSSFLKLKCKLRRENGIPRHKESQVCTSSVAKAGLEEKPESWVGTLIALLIVLIPTGYTYAYTPPSLASLEIDEGKGAALFRNACIGCHVAGGNIIQPGATLFANDLERNGVAGEDEIYNITYNGKGRMPGFGEKCMPRGQCTFGPRLQEEDIRVLARFVKSQADQGWPTLP</sequence>
<proteinExistence type="inferred from homology"/>
<evidence type="ECO:0000256" key="12">
    <source>
        <dbReference type="PROSITE-ProRule" id="PRU00433"/>
    </source>
</evidence>
<keyword evidence="8" id="KW-0793">Thylakoid</keyword>
<gene>
    <name evidence="14" type="ORF">RND81_06G154400</name>
</gene>
<evidence type="ECO:0000256" key="8">
    <source>
        <dbReference type="ARBA" id="ARBA00023078"/>
    </source>
</evidence>
<keyword evidence="6" id="KW-0249">Electron transport</keyword>
<comment type="function">
    <text evidence="1">Functions as an electron carrier between membrane-bound cytochrome b6-f and photosystem I in oxygenic photosynthesis.</text>
</comment>
<evidence type="ECO:0000313" key="14">
    <source>
        <dbReference type="EMBL" id="KAK9715270.1"/>
    </source>
</evidence>
<name>A0AAW1KAV6_SAPOF</name>
<evidence type="ECO:0000259" key="13">
    <source>
        <dbReference type="PROSITE" id="PS51007"/>
    </source>
</evidence>
<dbReference type="PROSITE" id="PS51007">
    <property type="entry name" value="CYTC"/>
    <property type="match status" value="1"/>
</dbReference>
<keyword evidence="5 12" id="KW-0479">Metal-binding</keyword>
<evidence type="ECO:0000256" key="3">
    <source>
        <dbReference type="ARBA" id="ARBA00022448"/>
    </source>
</evidence>
<dbReference type="GO" id="GO:0020037">
    <property type="term" value="F:heme binding"/>
    <property type="evidence" value="ECO:0007669"/>
    <property type="project" value="InterPro"/>
</dbReference>
<protein>
    <recommendedName>
        <fullName evidence="11">Cytochrome c-553</fullName>
    </recommendedName>
    <alternativeName>
        <fullName evidence="10">Cytochrome c553</fullName>
    </alternativeName>
    <alternativeName>
        <fullName evidence="9">Soluble cytochrome f</fullName>
    </alternativeName>
</protein>
<dbReference type="Gene3D" id="1.10.760.10">
    <property type="entry name" value="Cytochrome c-like domain"/>
    <property type="match status" value="1"/>
</dbReference>
<evidence type="ECO:0000313" key="15">
    <source>
        <dbReference type="Proteomes" id="UP001443914"/>
    </source>
</evidence>
<dbReference type="FunFam" id="1.10.760.10:FF:000021">
    <property type="entry name" value="Cytochrome c6, chloroplastic"/>
    <property type="match status" value="1"/>
</dbReference>
<dbReference type="SUPFAM" id="SSF46626">
    <property type="entry name" value="Cytochrome c"/>
    <property type="match status" value="1"/>
</dbReference>
<comment type="similarity">
    <text evidence="2">Belongs to the cytochrome c family. PetJ subfamily.</text>
</comment>
<dbReference type="InterPro" id="IPR023655">
    <property type="entry name" value="Cyt_C6"/>
</dbReference>
<dbReference type="InterPro" id="IPR009056">
    <property type="entry name" value="Cyt_c-like_dom"/>
</dbReference>
<dbReference type="PANTHER" id="PTHR34688:SF2">
    <property type="entry name" value="CYTOCHROME C6, CHLOROPLASTIC"/>
    <property type="match status" value="1"/>
</dbReference>
<dbReference type="AlphaFoldDB" id="A0AAW1KAV6"/>
<feature type="domain" description="Cytochrome c" evidence="13">
    <location>
        <begin position="119"/>
        <end position="211"/>
    </location>
</feature>
<reference evidence="14" key="1">
    <citation type="submission" date="2024-03" db="EMBL/GenBank/DDBJ databases">
        <title>WGS assembly of Saponaria officinalis var. Norfolk2.</title>
        <authorList>
            <person name="Jenkins J."/>
            <person name="Shu S."/>
            <person name="Grimwood J."/>
            <person name="Barry K."/>
            <person name="Goodstein D."/>
            <person name="Schmutz J."/>
            <person name="Leebens-Mack J."/>
            <person name="Osbourn A."/>
        </authorList>
    </citation>
    <scope>NUCLEOTIDE SEQUENCE [LARGE SCALE GENOMIC DNA]</scope>
    <source>
        <strain evidence="14">JIC</strain>
    </source>
</reference>
<evidence type="ECO:0000256" key="10">
    <source>
        <dbReference type="ARBA" id="ARBA00031247"/>
    </source>
</evidence>
<dbReference type="Pfam" id="PF13442">
    <property type="entry name" value="Cytochrome_CBB3"/>
    <property type="match status" value="1"/>
</dbReference>
<evidence type="ECO:0000256" key="9">
    <source>
        <dbReference type="ARBA" id="ARBA00030448"/>
    </source>
</evidence>
<dbReference type="Proteomes" id="UP001443914">
    <property type="component" value="Unassembled WGS sequence"/>
</dbReference>
<keyword evidence="7 12" id="KW-0408">Iron</keyword>
<evidence type="ECO:0000256" key="6">
    <source>
        <dbReference type="ARBA" id="ARBA00022982"/>
    </source>
</evidence>
<evidence type="ECO:0000256" key="11">
    <source>
        <dbReference type="ARBA" id="ARBA00033211"/>
    </source>
</evidence>
<evidence type="ECO:0000256" key="7">
    <source>
        <dbReference type="ARBA" id="ARBA00023004"/>
    </source>
</evidence>
<keyword evidence="15" id="KW-1185">Reference proteome</keyword>
<dbReference type="InterPro" id="IPR036909">
    <property type="entry name" value="Cyt_c-like_dom_sf"/>
</dbReference>
<dbReference type="PANTHER" id="PTHR34688">
    <property type="entry name" value="CYTOCHROME C6, CHLOROPLASTIC"/>
    <property type="match status" value="1"/>
</dbReference>